<accession>A0A1I0TER1</accession>
<sequence length="97" mass="11076">MKEQGKSIQPFEMDINQDGDRKIISIQEENGVFEIIHEGRLIGALKPPGEEWQLLDYREITGKIALFEPDLEAEKKGIELHSPLVNQIVGEIENHLK</sequence>
<dbReference type="EMBL" id="FOJM01000009">
    <property type="protein sequence ID" value="SFA50240.1"/>
    <property type="molecule type" value="Genomic_DNA"/>
</dbReference>
<organism evidence="1 2">
    <name type="scientific">Pedobacter suwonensis</name>
    <dbReference type="NCBI Taxonomy" id="332999"/>
    <lineage>
        <taxon>Bacteria</taxon>
        <taxon>Pseudomonadati</taxon>
        <taxon>Bacteroidota</taxon>
        <taxon>Sphingobacteriia</taxon>
        <taxon>Sphingobacteriales</taxon>
        <taxon>Sphingobacteriaceae</taxon>
        <taxon>Pedobacter</taxon>
    </lineage>
</organism>
<dbReference type="OrthoDB" id="770073at2"/>
<proteinExistence type="predicted"/>
<dbReference type="GeneID" id="96614738"/>
<gene>
    <name evidence="1" type="ORF">SAMN04488511_10924</name>
</gene>
<protein>
    <submittedName>
        <fullName evidence="1">Uncharacterized protein</fullName>
    </submittedName>
</protein>
<reference evidence="2" key="1">
    <citation type="submission" date="2016-10" db="EMBL/GenBank/DDBJ databases">
        <authorList>
            <person name="Varghese N."/>
            <person name="Submissions S."/>
        </authorList>
    </citation>
    <scope>NUCLEOTIDE SEQUENCE [LARGE SCALE GENOMIC DNA]</scope>
    <source>
        <strain evidence="2">DSM 18130</strain>
    </source>
</reference>
<keyword evidence="2" id="KW-1185">Reference proteome</keyword>
<evidence type="ECO:0000313" key="1">
    <source>
        <dbReference type="EMBL" id="SFA50240.1"/>
    </source>
</evidence>
<name>A0A1I0TER1_9SPHI</name>
<dbReference type="RefSeq" id="WP_090983867.1">
    <property type="nucleotide sequence ID" value="NZ_CP031708.1"/>
</dbReference>
<dbReference type="AlphaFoldDB" id="A0A1I0TER1"/>
<dbReference type="Proteomes" id="UP000198836">
    <property type="component" value="Unassembled WGS sequence"/>
</dbReference>
<evidence type="ECO:0000313" key="2">
    <source>
        <dbReference type="Proteomes" id="UP000198836"/>
    </source>
</evidence>